<name>A0AAE3HAR7_9EURY</name>
<comment type="function">
    <text evidence="2">Part of a complex that catalyzes the reversible cleavage of acetyl-CoA, allowing growth on acetate as sole source of carbon and energy. Probably maintains the overall quaternary structure of the ACDS complex.</text>
</comment>
<organism evidence="4 5">
    <name type="scientific">Methanolobus chelungpuianus</name>
    <dbReference type="NCBI Taxonomy" id="502115"/>
    <lineage>
        <taxon>Archaea</taxon>
        <taxon>Methanobacteriati</taxon>
        <taxon>Methanobacteriota</taxon>
        <taxon>Stenosarchaea group</taxon>
        <taxon>Methanomicrobia</taxon>
        <taxon>Methanosarcinales</taxon>
        <taxon>Methanosarcinaceae</taxon>
        <taxon>Methanolobus</taxon>
    </lineage>
</organism>
<keyword evidence="1 2" id="KW-0484">Methanogenesis</keyword>
<evidence type="ECO:0000313" key="5">
    <source>
        <dbReference type="Proteomes" id="UP001206983"/>
    </source>
</evidence>
<dbReference type="NCBIfam" id="NF003376">
    <property type="entry name" value="PRK04452.1-2"/>
    <property type="match status" value="1"/>
</dbReference>
<accession>A0AAE3HAR7</accession>
<evidence type="ECO:0000256" key="1">
    <source>
        <dbReference type="ARBA" id="ARBA00022994"/>
    </source>
</evidence>
<protein>
    <recommendedName>
        <fullName evidence="2">Acetyl-CoA decarbonylase/synthase complex subunit delta</fullName>
        <shortName evidence="2">ACDS complex subunit delta</shortName>
    </recommendedName>
    <alternativeName>
        <fullName evidence="2">Corrinoid/iron-sulfur component small subunit</fullName>
    </alternativeName>
</protein>
<keyword evidence="5" id="KW-1185">Reference proteome</keyword>
<dbReference type="PANTHER" id="PTHR36214">
    <property type="match status" value="1"/>
</dbReference>
<dbReference type="Proteomes" id="UP001206983">
    <property type="component" value="Unassembled WGS sequence"/>
</dbReference>
<gene>
    <name evidence="2" type="primary">cdhD</name>
    <name evidence="4" type="ORF">PV02_08800</name>
</gene>
<feature type="domain" description="CO dehydrogenase/acetyl-CoA synthase delta subunit TIM barrel" evidence="3">
    <location>
        <begin position="120"/>
        <end position="371"/>
    </location>
</feature>
<dbReference type="HAMAP" id="MF_01135">
    <property type="entry name" value="CdhD"/>
    <property type="match status" value="1"/>
</dbReference>
<evidence type="ECO:0000256" key="2">
    <source>
        <dbReference type="HAMAP-Rule" id="MF_01135"/>
    </source>
</evidence>
<comment type="caution">
    <text evidence="4">The sequence shown here is derived from an EMBL/GenBank/DDBJ whole genome shotgun (WGS) entry which is preliminary data.</text>
</comment>
<reference evidence="4 5" key="1">
    <citation type="journal article" date="2011" name="Appl. Environ. Microbiol.">
        <title>Methanogenic archaea isolated from Taiwan's Chelungpu fault.</title>
        <authorList>
            <person name="Wu S.Y."/>
            <person name="Lai M.C."/>
        </authorList>
    </citation>
    <scope>NUCLEOTIDE SEQUENCE [LARGE SCALE GENOMIC DNA]</scope>
    <source>
        <strain evidence="4 5">St545Mb</strain>
    </source>
</reference>
<dbReference type="NCBIfam" id="TIGR00381">
    <property type="entry name" value="cdhD"/>
    <property type="match status" value="1"/>
</dbReference>
<dbReference type="AlphaFoldDB" id="A0AAE3HAR7"/>
<dbReference type="RefSeq" id="WP_256623021.1">
    <property type="nucleotide sequence ID" value="NZ_JTEO01000004.1"/>
</dbReference>
<dbReference type="EMBL" id="JTEO01000004">
    <property type="protein sequence ID" value="MCQ6963257.1"/>
    <property type="molecule type" value="Genomic_DNA"/>
</dbReference>
<sequence length="443" mass="48352">MTNKMKLTQLTEMLQELNIESLEGVTIEGDIELNITGGGGLNPALAYALGHEISQISLHMANIGRMLGFPAEQLFASAFGMAGMQQPQAPSLGTAPRIQELLASKFEVAKMNNWNNPIQEVTLGATSTDGGSRKNTITIGGENALPYYFDAAMPHRNYVTMDVFDMPIGMAKAVKSNYDDVINDPAEWAKKVVREFNADMVTIHLISTDPLIKDTSAKDAAKVVEDVLQAVKVPIVIGGSGNPEKDPEVLEKAAEVAAGERVLLASASLNLDYERIARAAVEHGHVVLSWTQLEINAQKELNRKLMKQCKVPRDSIVMDPTTAALGYGLDYAYTNMERIRLAGLMGDDELTFPMSSGTTNAWGARESWMVSSPLSQDSDWGPREYRGPIWEIITGLALSLAGNDMFMMMHPTSVQVLKEITQTLYGSIEAEELDISNWIGAEV</sequence>
<dbReference type="SUPFAM" id="SSF51717">
    <property type="entry name" value="Dihydropteroate synthetase-like"/>
    <property type="match status" value="1"/>
</dbReference>
<proteinExistence type="inferred from homology"/>
<dbReference type="InterPro" id="IPR011005">
    <property type="entry name" value="Dihydropteroate_synth-like_sf"/>
</dbReference>
<dbReference type="InterPro" id="IPR051069">
    <property type="entry name" value="ACDS_complex_subunit"/>
</dbReference>
<comment type="subunit">
    <text evidence="2">Heterodimer of delta and gamma chains. The ACDS complex is made up of alpha, epsilon, beta, gamma and delta chains with a probable stoichiometry of (alpha(2)epsilon(2))(4)-beta(8)-(gamma(1)delta(1))(8).</text>
</comment>
<dbReference type="Pfam" id="PF03599">
    <property type="entry name" value="CdhD"/>
    <property type="match status" value="1"/>
</dbReference>
<dbReference type="PANTHER" id="PTHR36214:SF5">
    <property type="entry name" value="ACETYL-COA DECARBONYLASE_SYNTHASE COMPLEX SUBUNIT DELTA"/>
    <property type="match status" value="1"/>
</dbReference>
<dbReference type="GO" id="GO:0006730">
    <property type="term" value="P:one-carbon metabolic process"/>
    <property type="evidence" value="ECO:0007669"/>
    <property type="project" value="InterPro"/>
</dbReference>
<dbReference type="InterPro" id="IPR016041">
    <property type="entry name" value="Ac-CoA_synth_d_su_TIM-brl"/>
</dbReference>
<evidence type="ECO:0000259" key="3">
    <source>
        <dbReference type="Pfam" id="PF03599"/>
    </source>
</evidence>
<comment type="similarity">
    <text evidence="2">Belongs to the CdhD family.</text>
</comment>
<comment type="pathway">
    <text evidence="2">One-carbon metabolism; methanogenesis from acetate.</text>
</comment>
<evidence type="ECO:0000313" key="4">
    <source>
        <dbReference type="EMBL" id="MCQ6963257.1"/>
    </source>
</evidence>
<dbReference type="GO" id="GO:0019385">
    <property type="term" value="P:methanogenesis, from acetate"/>
    <property type="evidence" value="ECO:0007669"/>
    <property type="project" value="UniProtKB-UniRule"/>
</dbReference>
<dbReference type="NCBIfam" id="NF003375">
    <property type="entry name" value="PRK04452.1-1"/>
    <property type="match status" value="1"/>
</dbReference>
<dbReference type="Gene3D" id="3.20.20.20">
    <property type="entry name" value="Dihydropteroate synthase-like"/>
    <property type="match status" value="1"/>
</dbReference>
<dbReference type="InterPro" id="IPR004486">
    <property type="entry name" value="CO_DH/Ac-CoA_synth_dsu"/>
</dbReference>